<proteinExistence type="predicted"/>
<gene>
    <name evidence="2" type="ORF">Tco_0625531</name>
</gene>
<sequence>MGKSARNKKKHCGNYKMTYSDEGPSLTVKKPSTQEEMSRKAIEKDIYERILILQEPRPICETLKFSDQHKKLLDSVLLDKLQLDGEVEIDEEEATEEVIRGYKKIREKNDPGVFVLPIRIEAKFGTHALADTGSNINVMPYRIYPRLLIIDILVDKDVPIVVGRSFLYTCGGIINTIKGTTSTFDGVCHQKFYVSAVRNKHEESDEDEDEYCMKRDAMGNPIYGSKFAKYLNCDDPMDRALALQEALNLFRKICVWKKMVAFLGSLPVPLQHNEYILSYSNNFIKKGEGDGKWHAKVRIEDPYRNVYDQGYKTKATNRKLPKFYKLIGTHDAEAGSSRPKRSRQYETVEEAMLPRQIYSPCIFDWGVLNLMGCAEEIEVMLEIKKYKMEGQEEFNEVVTNDELMTKKLIKFRLGSSGHTLTLLKFAQRLSLYHSAEINEEGFKVYFQGGLRSDDNFNARDYWLRISCEEELHLSRSLASIIRSPILRVLQKMITYGLCQRTTGYDKVQRNKLRMARRIGLLTDEVLNGLSAPTYCRALDATTLREMIDSNGRLLAEDPAPGVPRVTMPTPSRPYMQDLYDRMGNMEICQGHGVPLHGAYAPPGYDEEQQED</sequence>
<comment type="caution">
    <text evidence="2">The sequence shown here is derived from an EMBL/GenBank/DDBJ whole genome shotgun (WGS) entry which is preliminary data.</text>
</comment>
<dbReference type="PANTHER" id="PTHR33067:SF9">
    <property type="entry name" value="RNA-DIRECTED DNA POLYMERASE"/>
    <property type="match status" value="1"/>
</dbReference>
<keyword evidence="3" id="KW-1185">Reference proteome</keyword>
<name>A0ABQ4WH81_9ASTR</name>
<protein>
    <submittedName>
        <fullName evidence="2">Uncharacterized protein</fullName>
    </submittedName>
</protein>
<feature type="compositionally biased region" description="Basic residues" evidence="1">
    <location>
        <begin position="1"/>
        <end position="13"/>
    </location>
</feature>
<organism evidence="2 3">
    <name type="scientific">Tanacetum coccineum</name>
    <dbReference type="NCBI Taxonomy" id="301880"/>
    <lineage>
        <taxon>Eukaryota</taxon>
        <taxon>Viridiplantae</taxon>
        <taxon>Streptophyta</taxon>
        <taxon>Embryophyta</taxon>
        <taxon>Tracheophyta</taxon>
        <taxon>Spermatophyta</taxon>
        <taxon>Magnoliopsida</taxon>
        <taxon>eudicotyledons</taxon>
        <taxon>Gunneridae</taxon>
        <taxon>Pentapetalae</taxon>
        <taxon>asterids</taxon>
        <taxon>campanulids</taxon>
        <taxon>Asterales</taxon>
        <taxon>Asteraceae</taxon>
        <taxon>Asteroideae</taxon>
        <taxon>Anthemideae</taxon>
        <taxon>Anthemidinae</taxon>
        <taxon>Tanacetum</taxon>
    </lineage>
</organism>
<evidence type="ECO:0000256" key="1">
    <source>
        <dbReference type="SAM" id="MobiDB-lite"/>
    </source>
</evidence>
<reference evidence="2" key="2">
    <citation type="submission" date="2022-01" db="EMBL/GenBank/DDBJ databases">
        <authorList>
            <person name="Yamashiro T."/>
            <person name="Shiraishi A."/>
            <person name="Satake H."/>
            <person name="Nakayama K."/>
        </authorList>
    </citation>
    <scope>NUCLEOTIDE SEQUENCE</scope>
</reference>
<evidence type="ECO:0000313" key="2">
    <source>
        <dbReference type="EMBL" id="GJS52169.1"/>
    </source>
</evidence>
<dbReference type="PANTHER" id="PTHR33067">
    <property type="entry name" value="RNA-DIRECTED DNA POLYMERASE-RELATED"/>
    <property type="match status" value="1"/>
</dbReference>
<feature type="region of interest" description="Disordered" evidence="1">
    <location>
        <begin position="1"/>
        <end position="37"/>
    </location>
</feature>
<accession>A0ABQ4WH81</accession>
<reference evidence="2" key="1">
    <citation type="journal article" date="2022" name="Int. J. Mol. Sci.">
        <title>Draft Genome of Tanacetum Coccineum: Genomic Comparison of Closely Related Tanacetum-Family Plants.</title>
        <authorList>
            <person name="Yamashiro T."/>
            <person name="Shiraishi A."/>
            <person name="Nakayama K."/>
            <person name="Satake H."/>
        </authorList>
    </citation>
    <scope>NUCLEOTIDE SEQUENCE</scope>
</reference>
<evidence type="ECO:0000313" key="3">
    <source>
        <dbReference type="Proteomes" id="UP001151760"/>
    </source>
</evidence>
<dbReference type="Proteomes" id="UP001151760">
    <property type="component" value="Unassembled WGS sequence"/>
</dbReference>
<dbReference type="EMBL" id="BQNB010008637">
    <property type="protein sequence ID" value="GJS52169.1"/>
    <property type="molecule type" value="Genomic_DNA"/>
</dbReference>